<organism evidence="3 4">
    <name type="scientific">Labilithrix luteola</name>
    <dbReference type="NCBI Taxonomy" id="1391654"/>
    <lineage>
        <taxon>Bacteria</taxon>
        <taxon>Pseudomonadati</taxon>
        <taxon>Myxococcota</taxon>
        <taxon>Polyangia</taxon>
        <taxon>Polyangiales</taxon>
        <taxon>Labilitrichaceae</taxon>
        <taxon>Labilithrix</taxon>
    </lineage>
</organism>
<keyword evidence="1" id="KW-0808">Transferase</keyword>
<dbReference type="GO" id="GO:0008897">
    <property type="term" value="F:holo-[acyl-carrier-protein] synthase activity"/>
    <property type="evidence" value="ECO:0007669"/>
    <property type="project" value="InterPro"/>
</dbReference>
<evidence type="ECO:0000313" key="3">
    <source>
        <dbReference type="EMBL" id="AKU95808.1"/>
    </source>
</evidence>
<dbReference type="Pfam" id="PF01648">
    <property type="entry name" value="ACPS"/>
    <property type="match status" value="1"/>
</dbReference>
<dbReference type="SUPFAM" id="SSF56214">
    <property type="entry name" value="4'-phosphopantetheinyl transferase"/>
    <property type="match status" value="1"/>
</dbReference>
<name>A0A0K1PQK8_9BACT</name>
<dbReference type="KEGG" id="llu:AKJ09_02472"/>
<dbReference type="Proteomes" id="UP000064967">
    <property type="component" value="Chromosome"/>
</dbReference>
<feature type="domain" description="4'-phosphopantetheinyl transferase" evidence="2">
    <location>
        <begin position="5"/>
        <end position="61"/>
    </location>
</feature>
<dbReference type="InterPro" id="IPR008278">
    <property type="entry name" value="4-PPantetheinyl_Trfase_dom"/>
</dbReference>
<dbReference type="Gene3D" id="3.90.470.20">
    <property type="entry name" value="4'-phosphopantetheinyl transferase domain"/>
    <property type="match status" value="1"/>
</dbReference>
<protein>
    <recommendedName>
        <fullName evidence="2">4'-phosphopantetheinyl transferase domain-containing protein</fullName>
    </recommendedName>
</protein>
<gene>
    <name evidence="3" type="ORF">AKJ09_02472</name>
</gene>
<evidence type="ECO:0000313" key="4">
    <source>
        <dbReference type="Proteomes" id="UP000064967"/>
    </source>
</evidence>
<dbReference type="InterPro" id="IPR037143">
    <property type="entry name" value="4-PPantetheinyl_Trfase_dom_sf"/>
</dbReference>
<proteinExistence type="predicted"/>
<accession>A0A0K1PQK8</accession>
<evidence type="ECO:0000256" key="1">
    <source>
        <dbReference type="ARBA" id="ARBA00022679"/>
    </source>
</evidence>
<dbReference type="EMBL" id="CP012333">
    <property type="protein sequence ID" value="AKU95808.1"/>
    <property type="molecule type" value="Genomic_DNA"/>
</dbReference>
<reference evidence="3 4" key="1">
    <citation type="submission" date="2015-08" db="EMBL/GenBank/DDBJ databases">
        <authorList>
            <person name="Babu N.S."/>
            <person name="Beckwith C.J."/>
            <person name="Beseler K.G."/>
            <person name="Brison A."/>
            <person name="Carone J.V."/>
            <person name="Caskin T.P."/>
            <person name="Diamond M."/>
            <person name="Durham M.E."/>
            <person name="Foxe J.M."/>
            <person name="Go M."/>
            <person name="Henderson B.A."/>
            <person name="Jones I.B."/>
            <person name="McGettigan J.A."/>
            <person name="Micheletti S.J."/>
            <person name="Nasrallah M.E."/>
            <person name="Ortiz D."/>
            <person name="Piller C.R."/>
            <person name="Privatt S.R."/>
            <person name="Schneider S.L."/>
            <person name="Sharp S."/>
            <person name="Smith T.C."/>
            <person name="Stanton J.D."/>
            <person name="Ullery H.E."/>
            <person name="Wilson R.J."/>
            <person name="Serrano M.G."/>
            <person name="Buck G."/>
            <person name="Lee V."/>
            <person name="Wang Y."/>
            <person name="Carvalho R."/>
            <person name="Voegtly L."/>
            <person name="Shi R."/>
            <person name="Duckworth R."/>
            <person name="Johnson A."/>
            <person name="Loviza R."/>
            <person name="Walstead R."/>
            <person name="Shah Z."/>
            <person name="Kiflezghi M."/>
            <person name="Wade K."/>
            <person name="Ball S.L."/>
            <person name="Bradley K.W."/>
            <person name="Asai D.J."/>
            <person name="Bowman C.A."/>
            <person name="Russell D.A."/>
            <person name="Pope W.H."/>
            <person name="Jacobs-Sera D."/>
            <person name="Hendrix R.W."/>
            <person name="Hatfull G.F."/>
        </authorList>
    </citation>
    <scope>NUCLEOTIDE SEQUENCE [LARGE SCALE GENOMIC DNA]</scope>
    <source>
        <strain evidence="3 4">DSM 27648</strain>
    </source>
</reference>
<dbReference type="AlphaFoldDB" id="A0A0K1PQK8"/>
<dbReference type="GO" id="GO:0000287">
    <property type="term" value="F:magnesium ion binding"/>
    <property type="evidence" value="ECO:0007669"/>
    <property type="project" value="InterPro"/>
</dbReference>
<keyword evidence="4" id="KW-1185">Reference proteome</keyword>
<sequence length="193" mass="21110">MMQLVGDDVVDLDDLQNVRHHPRFAARITNDEERTLLARSSDPHVLLWTLFAAKEAAFKVAAKLRPAPVFAHARFAVAPDLASVRWDGLELLLRIHRGAGYVHAIATTEPGPIETRVAEIGLGEDPSRAARALLGREVTRAPAPGSWDGFGPPRLRCGLDVSLSHDGRFVSFALPLRTTATTCRAAPPSSRWR</sequence>
<dbReference type="STRING" id="1391654.AKJ09_02472"/>
<evidence type="ECO:0000259" key="2">
    <source>
        <dbReference type="Pfam" id="PF01648"/>
    </source>
</evidence>